<evidence type="ECO:0000256" key="1">
    <source>
        <dbReference type="ARBA" id="ARBA00009919"/>
    </source>
</evidence>
<keyword evidence="13" id="KW-0472">Membrane</keyword>
<evidence type="ECO:0000259" key="14">
    <source>
        <dbReference type="PROSITE" id="PS50206"/>
    </source>
</evidence>
<feature type="transmembrane region" description="Helical" evidence="13">
    <location>
        <begin position="28"/>
        <end position="46"/>
    </location>
</feature>
<evidence type="ECO:0000313" key="15">
    <source>
        <dbReference type="EMBL" id="SMG24347.1"/>
    </source>
</evidence>
<proteinExistence type="inferred from homology"/>
<dbReference type="Pfam" id="PF00581">
    <property type="entry name" value="Rhodanese"/>
    <property type="match status" value="1"/>
</dbReference>
<evidence type="ECO:0000256" key="5">
    <source>
        <dbReference type="ARBA" id="ARBA00052218"/>
    </source>
</evidence>
<dbReference type="CDD" id="cd00757">
    <property type="entry name" value="ThiF_MoeB_HesA_family"/>
    <property type="match status" value="1"/>
</dbReference>
<dbReference type="PROSITE" id="PS50206">
    <property type="entry name" value="RHODANESE_3"/>
    <property type="match status" value="1"/>
</dbReference>
<dbReference type="FunFam" id="3.40.50.720:FF:000033">
    <property type="entry name" value="Adenylyltransferase and sulfurtransferase MOCS3"/>
    <property type="match status" value="1"/>
</dbReference>
<sequence length="360" mass="40407">MQMDFNRYQRQTVLRDFGPKAQQKLKDASILVVGAGGLGIPALLYLNAMGVGTIGIVEQDIIEITNLQRQVLYTEEDLGRPKIEVVLERLKLQNSSTNFKRFDTFIAQHNALEIISEFDVVIDGSDNFPTRYLINDACLILKKPFVSGAIQGFEGQLSVFNYQGGPTYRCLFPNMPKQEEIPNCNDNGVLGIIPGIIGNLQALEAVKAITGIGEVLSGKLLLFNGLHQYYQTINFSLQPKNAAIKKLLRSYGAEVCEIHHNISIEEFEKKLKGQEHIQIIDVRTTEEFENFSLPQVKGLNIPLNELKGRIDELDSQRPIYLLCQSGKRSDMAVRMLQELNPELELYNIVGGVDGFHAFHN</sequence>
<gene>
    <name evidence="15" type="ORF">SAMN03080602_01538</name>
</gene>
<dbReference type="InterPro" id="IPR000594">
    <property type="entry name" value="ThiF_NAD_FAD-bd"/>
</dbReference>
<keyword evidence="3" id="KW-0547">Nucleotide-binding</keyword>
<dbReference type="AlphaFoldDB" id="A0A1X7JAG8"/>
<accession>A0A1X7JAG8</accession>
<comment type="similarity">
    <text evidence="1">Belongs to the HesA/MoeB/ThiF family.</text>
</comment>
<dbReference type="Gene3D" id="3.40.250.10">
    <property type="entry name" value="Rhodanese-like domain"/>
    <property type="match status" value="1"/>
</dbReference>
<evidence type="ECO:0000256" key="6">
    <source>
        <dbReference type="ARBA" id="ARBA00055169"/>
    </source>
</evidence>
<dbReference type="GO" id="GO:0008641">
    <property type="term" value="F:ubiquitin-like modifier activating enzyme activity"/>
    <property type="evidence" value="ECO:0007669"/>
    <property type="project" value="InterPro"/>
</dbReference>
<dbReference type="PANTHER" id="PTHR10953">
    <property type="entry name" value="UBIQUITIN-ACTIVATING ENZYME E1"/>
    <property type="match status" value="1"/>
</dbReference>
<dbReference type="EC" id="2.7.7.80" evidence="8"/>
<evidence type="ECO:0000256" key="11">
    <source>
        <dbReference type="ARBA" id="ARBA00075328"/>
    </source>
</evidence>
<reference evidence="16" key="1">
    <citation type="submission" date="2017-04" db="EMBL/GenBank/DDBJ databases">
        <authorList>
            <person name="Varghese N."/>
            <person name="Submissions S."/>
        </authorList>
    </citation>
    <scope>NUCLEOTIDE SEQUENCE [LARGE SCALE GENOMIC DNA]</scope>
    <source>
        <strain evidence="16">DSM 19835</strain>
    </source>
</reference>
<dbReference type="PANTHER" id="PTHR10953:SF102">
    <property type="entry name" value="ADENYLYLTRANSFERASE AND SULFURTRANSFERASE MOCS3"/>
    <property type="match status" value="1"/>
</dbReference>
<feature type="domain" description="Rhodanese" evidence="14">
    <location>
        <begin position="273"/>
        <end position="360"/>
    </location>
</feature>
<evidence type="ECO:0000256" key="12">
    <source>
        <dbReference type="ARBA" id="ARBA00078531"/>
    </source>
</evidence>
<organism evidence="15 16">
    <name type="scientific">Arenibacter troitsensis</name>
    <dbReference type="NCBI Taxonomy" id="188872"/>
    <lineage>
        <taxon>Bacteria</taxon>
        <taxon>Pseudomonadati</taxon>
        <taxon>Bacteroidota</taxon>
        <taxon>Flavobacteriia</taxon>
        <taxon>Flavobacteriales</taxon>
        <taxon>Flavobacteriaceae</taxon>
        <taxon>Arenibacter</taxon>
    </lineage>
</organism>
<evidence type="ECO:0000256" key="9">
    <source>
        <dbReference type="ARBA" id="ARBA00073635"/>
    </source>
</evidence>
<comment type="catalytic activity">
    <reaction evidence="5">
        <text>[molybdopterin-synthase sulfur-carrier protein]-C-terminal Gly-Gly + ATP + H(+) = [molybdopterin-synthase sulfur-carrier protein]-C-terminal Gly-Gly-AMP + diphosphate</text>
        <dbReference type="Rhea" id="RHEA:43616"/>
        <dbReference type="Rhea" id="RHEA-COMP:12159"/>
        <dbReference type="Rhea" id="RHEA-COMP:12202"/>
        <dbReference type="ChEBI" id="CHEBI:15378"/>
        <dbReference type="ChEBI" id="CHEBI:30616"/>
        <dbReference type="ChEBI" id="CHEBI:33019"/>
        <dbReference type="ChEBI" id="CHEBI:90618"/>
        <dbReference type="ChEBI" id="CHEBI:90778"/>
        <dbReference type="EC" id="2.7.7.80"/>
    </reaction>
</comment>
<dbReference type="GO" id="GO:0005524">
    <property type="term" value="F:ATP binding"/>
    <property type="evidence" value="ECO:0007669"/>
    <property type="project" value="UniProtKB-KW"/>
</dbReference>
<keyword evidence="13" id="KW-1133">Transmembrane helix</keyword>
<keyword evidence="15" id="KW-0548">Nucleotidyltransferase</keyword>
<dbReference type="SUPFAM" id="SSF69572">
    <property type="entry name" value="Activating enzymes of the ubiquitin-like proteins"/>
    <property type="match status" value="1"/>
</dbReference>
<keyword evidence="2 15" id="KW-0808">Transferase</keyword>
<comment type="subunit">
    <text evidence="7">Homodimer. Forms a stable heterotetrameric complex of 2 MoeB and 2 MoaD during adenylation of MoaD.</text>
</comment>
<comment type="function">
    <text evidence="6">Catalyzes the adenylation by ATP of the carboxyl group of the C-terminal glycine of sulfur carrier protein MoaD.</text>
</comment>
<dbReference type="STRING" id="188872.SAMN03080602_01538"/>
<keyword evidence="13" id="KW-0812">Transmembrane</keyword>
<dbReference type="GO" id="GO:0005737">
    <property type="term" value="C:cytoplasm"/>
    <property type="evidence" value="ECO:0007669"/>
    <property type="project" value="TreeGrafter"/>
</dbReference>
<evidence type="ECO:0000256" key="3">
    <source>
        <dbReference type="ARBA" id="ARBA00022741"/>
    </source>
</evidence>
<name>A0A1X7JAG8_9FLAO</name>
<dbReference type="EMBL" id="FXAO01000003">
    <property type="protein sequence ID" value="SMG24347.1"/>
    <property type="molecule type" value="Genomic_DNA"/>
</dbReference>
<keyword evidence="4" id="KW-0067">ATP-binding</keyword>
<protein>
    <recommendedName>
        <fullName evidence="9">Molybdopterin-synthase adenylyltransferase</fullName>
        <ecNumber evidence="8">2.7.7.80</ecNumber>
    </recommendedName>
    <alternativeName>
        <fullName evidence="12">MoaD protein adenylase</fullName>
    </alternativeName>
    <alternativeName>
        <fullName evidence="10">Molybdopterin-converting factor subunit 1 adenylase</fullName>
    </alternativeName>
    <alternativeName>
        <fullName evidence="11">Sulfur carrier protein MoaD adenylyltransferase</fullName>
    </alternativeName>
</protein>
<evidence type="ECO:0000256" key="7">
    <source>
        <dbReference type="ARBA" id="ARBA00063809"/>
    </source>
</evidence>
<dbReference type="CDD" id="cd00158">
    <property type="entry name" value="RHOD"/>
    <property type="match status" value="1"/>
</dbReference>
<dbReference type="InterPro" id="IPR036873">
    <property type="entry name" value="Rhodanese-like_dom_sf"/>
</dbReference>
<dbReference type="InterPro" id="IPR001763">
    <property type="entry name" value="Rhodanese-like_dom"/>
</dbReference>
<evidence type="ECO:0000256" key="13">
    <source>
        <dbReference type="SAM" id="Phobius"/>
    </source>
</evidence>
<dbReference type="SMART" id="SM00450">
    <property type="entry name" value="RHOD"/>
    <property type="match status" value="1"/>
</dbReference>
<evidence type="ECO:0000256" key="10">
    <source>
        <dbReference type="ARBA" id="ARBA00075110"/>
    </source>
</evidence>
<evidence type="ECO:0000256" key="2">
    <source>
        <dbReference type="ARBA" id="ARBA00022679"/>
    </source>
</evidence>
<dbReference type="Pfam" id="PF00899">
    <property type="entry name" value="ThiF"/>
    <property type="match status" value="1"/>
</dbReference>
<evidence type="ECO:0000256" key="4">
    <source>
        <dbReference type="ARBA" id="ARBA00022840"/>
    </source>
</evidence>
<dbReference type="GO" id="GO:0061605">
    <property type="term" value="F:molybdopterin-synthase adenylyltransferase activity"/>
    <property type="evidence" value="ECO:0007669"/>
    <property type="project" value="UniProtKB-EC"/>
</dbReference>
<dbReference type="Gene3D" id="3.40.50.720">
    <property type="entry name" value="NAD(P)-binding Rossmann-like Domain"/>
    <property type="match status" value="1"/>
</dbReference>
<keyword evidence="16" id="KW-1185">Reference proteome</keyword>
<dbReference type="Proteomes" id="UP000193420">
    <property type="component" value="Unassembled WGS sequence"/>
</dbReference>
<evidence type="ECO:0000313" key="16">
    <source>
        <dbReference type="Proteomes" id="UP000193420"/>
    </source>
</evidence>
<evidence type="ECO:0000256" key="8">
    <source>
        <dbReference type="ARBA" id="ARBA00066884"/>
    </source>
</evidence>
<dbReference type="GO" id="GO:0004792">
    <property type="term" value="F:thiosulfate-cyanide sulfurtransferase activity"/>
    <property type="evidence" value="ECO:0007669"/>
    <property type="project" value="TreeGrafter"/>
</dbReference>
<dbReference type="InterPro" id="IPR045886">
    <property type="entry name" value="ThiF/MoeB/HesA"/>
</dbReference>
<dbReference type="InterPro" id="IPR035985">
    <property type="entry name" value="Ubiquitin-activating_enz"/>
</dbReference>